<dbReference type="Pfam" id="PF02771">
    <property type="entry name" value="Acyl-CoA_dh_N"/>
    <property type="match status" value="1"/>
</dbReference>
<dbReference type="InterPro" id="IPR009100">
    <property type="entry name" value="AcylCoA_DH/oxidase_NM_dom_sf"/>
</dbReference>
<dbReference type="GO" id="GO:0050660">
    <property type="term" value="F:flavin adenine dinucleotide binding"/>
    <property type="evidence" value="ECO:0007669"/>
    <property type="project" value="InterPro"/>
</dbReference>
<dbReference type="InterPro" id="IPR037069">
    <property type="entry name" value="AcylCoA_DH/ox_N_sf"/>
</dbReference>
<evidence type="ECO:0000259" key="1">
    <source>
        <dbReference type="Pfam" id="PF02771"/>
    </source>
</evidence>
<name>X0WLT4_9ZZZZ</name>
<comment type="caution">
    <text evidence="2">The sequence shown here is derived from an EMBL/GenBank/DDBJ whole genome shotgun (WGS) entry which is preliminary data.</text>
</comment>
<organism evidence="2">
    <name type="scientific">marine sediment metagenome</name>
    <dbReference type="NCBI Taxonomy" id="412755"/>
    <lineage>
        <taxon>unclassified sequences</taxon>
        <taxon>metagenomes</taxon>
        <taxon>ecological metagenomes</taxon>
    </lineage>
</organism>
<dbReference type="SUPFAM" id="SSF56645">
    <property type="entry name" value="Acyl-CoA dehydrogenase NM domain-like"/>
    <property type="match status" value="1"/>
</dbReference>
<reference evidence="2" key="1">
    <citation type="journal article" date="2014" name="Front. Microbiol.">
        <title>High frequency of phylogenetically diverse reductive dehalogenase-homologous genes in deep subseafloor sedimentary metagenomes.</title>
        <authorList>
            <person name="Kawai M."/>
            <person name="Futagami T."/>
            <person name="Toyoda A."/>
            <person name="Takaki Y."/>
            <person name="Nishi S."/>
            <person name="Hori S."/>
            <person name="Arai W."/>
            <person name="Tsubouchi T."/>
            <person name="Morono Y."/>
            <person name="Uchiyama I."/>
            <person name="Ito T."/>
            <person name="Fujiyama A."/>
            <person name="Inagaki F."/>
            <person name="Takami H."/>
        </authorList>
    </citation>
    <scope>NUCLEOTIDE SEQUENCE</scope>
    <source>
        <strain evidence="2">Expedition CK06-06</strain>
    </source>
</reference>
<gene>
    <name evidence="2" type="ORF">S01H1_66604</name>
</gene>
<sequence length="62" mass="7478">MDFTLSEEQEILRKTARDFLTAECPKTLVRKMMEDERGYSVELWHKMSELGWMGLMFPEKYN</sequence>
<dbReference type="InterPro" id="IPR013786">
    <property type="entry name" value="AcylCoA_DH/ox_N"/>
</dbReference>
<feature type="non-terminal residue" evidence="2">
    <location>
        <position position="62"/>
    </location>
</feature>
<dbReference type="GO" id="GO:0016627">
    <property type="term" value="F:oxidoreductase activity, acting on the CH-CH group of donors"/>
    <property type="evidence" value="ECO:0007669"/>
    <property type="project" value="InterPro"/>
</dbReference>
<feature type="domain" description="Acyl-CoA dehydrogenase/oxidase N-terminal" evidence="1">
    <location>
        <begin position="6"/>
        <end position="61"/>
    </location>
</feature>
<dbReference type="AlphaFoldDB" id="X0WLT4"/>
<proteinExistence type="predicted"/>
<accession>X0WLT4</accession>
<dbReference type="Gene3D" id="1.10.540.10">
    <property type="entry name" value="Acyl-CoA dehydrogenase/oxidase, N-terminal domain"/>
    <property type="match status" value="1"/>
</dbReference>
<protein>
    <recommendedName>
        <fullName evidence="1">Acyl-CoA dehydrogenase/oxidase N-terminal domain-containing protein</fullName>
    </recommendedName>
</protein>
<evidence type="ECO:0000313" key="2">
    <source>
        <dbReference type="EMBL" id="GAG31934.1"/>
    </source>
</evidence>
<dbReference type="EMBL" id="BARS01044048">
    <property type="protein sequence ID" value="GAG31934.1"/>
    <property type="molecule type" value="Genomic_DNA"/>
</dbReference>